<protein>
    <recommendedName>
        <fullName evidence="4">Lipoprotein</fullName>
    </recommendedName>
</protein>
<evidence type="ECO:0000256" key="1">
    <source>
        <dbReference type="SAM" id="MobiDB-lite"/>
    </source>
</evidence>
<reference evidence="2 3" key="2">
    <citation type="journal article" date="2015" name="Int. J. Syst. Evol. Microbiol.">
        <title>Acinetobacter seifertii sp. nov., a member of the Acinetobacter calcoaceticus-Acinetobacter baumannii complex isolated from human clinical specimens.</title>
        <authorList>
            <person name="Nemec A."/>
            <person name="Krizova L."/>
            <person name="Maixnerova M."/>
            <person name="Sedo O."/>
            <person name="Brisse S."/>
            <person name="Higgins P.G."/>
        </authorList>
    </citation>
    <scope>NUCLEOTIDE SEQUENCE [LARGE SCALE GENOMIC DNA]</scope>
    <source>
        <strain evidence="2 3">NIPH 973</strain>
    </source>
</reference>
<feature type="compositionally biased region" description="Low complexity" evidence="1">
    <location>
        <begin position="24"/>
        <end position="34"/>
    </location>
</feature>
<accession>N8SC92</accession>
<dbReference type="AlphaFoldDB" id="N8SC92"/>
<dbReference type="EMBL" id="APOO01000021">
    <property type="protein sequence ID" value="ENU43389.1"/>
    <property type="molecule type" value="Genomic_DNA"/>
</dbReference>
<proteinExistence type="predicted"/>
<feature type="compositionally biased region" description="Polar residues" evidence="1">
    <location>
        <begin position="35"/>
        <end position="55"/>
    </location>
</feature>
<dbReference type="PATRIC" id="fig|520709.3.peg.2048"/>
<dbReference type="HOGENOM" id="CLU_786726_0_0_6"/>
<organism evidence="2 3">
    <name type="scientific">Acinetobacter seifertii</name>
    <dbReference type="NCBI Taxonomy" id="1530123"/>
    <lineage>
        <taxon>Bacteria</taxon>
        <taxon>Pseudomonadati</taxon>
        <taxon>Pseudomonadota</taxon>
        <taxon>Gammaproteobacteria</taxon>
        <taxon>Moraxellales</taxon>
        <taxon>Moraxellaceae</taxon>
        <taxon>Acinetobacter</taxon>
        <taxon>Acinetobacter calcoaceticus/baumannii complex</taxon>
    </lineage>
</organism>
<feature type="region of interest" description="Disordered" evidence="1">
    <location>
        <begin position="24"/>
        <end position="55"/>
    </location>
</feature>
<gene>
    <name evidence="2" type="ORF">F985_02107</name>
</gene>
<dbReference type="PROSITE" id="PS51257">
    <property type="entry name" value="PROKAR_LIPOPROTEIN"/>
    <property type="match status" value="1"/>
</dbReference>
<evidence type="ECO:0000313" key="2">
    <source>
        <dbReference type="EMBL" id="ENU43389.1"/>
    </source>
</evidence>
<comment type="caution">
    <text evidence="2">The sequence shown here is derived from an EMBL/GenBank/DDBJ whole genome shotgun (WGS) entry which is preliminary data.</text>
</comment>
<dbReference type="RefSeq" id="WP_004700629.1">
    <property type="nucleotide sequence ID" value="NZ_JABVBC010000326.1"/>
</dbReference>
<dbReference type="OrthoDB" id="6712628at2"/>
<evidence type="ECO:0000313" key="3">
    <source>
        <dbReference type="Proteomes" id="UP000013065"/>
    </source>
</evidence>
<dbReference type="Proteomes" id="UP000013065">
    <property type="component" value="Unassembled WGS sequence"/>
</dbReference>
<reference evidence="3" key="1">
    <citation type="submission" date="2013-02" db="EMBL/GenBank/DDBJ databases">
        <title>The Genome Sequence of Acinetobacter sp. NIPH 973.</title>
        <authorList>
            <consortium name="The Broad Institute Genome Sequencing Platform"/>
            <consortium name="The Broad Institute Genome Sequencing Center for Infectious Disease"/>
            <person name="Cerqueira G."/>
            <person name="Feldgarden M."/>
            <person name="Courvalin P."/>
            <person name="Perichon B."/>
            <person name="Grillot-Courvalin C."/>
            <person name="Clermont D."/>
            <person name="Rocha E."/>
            <person name="Yoon E.-J."/>
            <person name="Nemec A."/>
            <person name="Walker B."/>
            <person name="Young S.K."/>
            <person name="Zeng Q."/>
            <person name="Gargeya S."/>
            <person name="Fitzgerald M."/>
            <person name="Haas B."/>
            <person name="Abouelleil A."/>
            <person name="Alvarado L."/>
            <person name="Arachchi H.M."/>
            <person name="Berlin A.M."/>
            <person name="Chapman S.B."/>
            <person name="Dewar J."/>
            <person name="Goldberg J."/>
            <person name="Griggs A."/>
            <person name="Gujja S."/>
            <person name="Hansen M."/>
            <person name="Howarth C."/>
            <person name="Imamovic A."/>
            <person name="Larimer J."/>
            <person name="McCowan C."/>
            <person name="Murphy C."/>
            <person name="Neiman D."/>
            <person name="Pearson M."/>
            <person name="Priest M."/>
            <person name="Roberts A."/>
            <person name="Saif S."/>
            <person name="Shea T."/>
            <person name="Sisk P."/>
            <person name="Sykes S."/>
            <person name="Wortman J."/>
            <person name="Nusbaum C."/>
            <person name="Birren B."/>
        </authorList>
    </citation>
    <scope>NUCLEOTIDE SEQUENCE [LARGE SCALE GENOMIC DNA]</scope>
    <source>
        <strain evidence="3">NIPH 973</strain>
    </source>
</reference>
<name>N8SC92_9GAMM</name>
<sequence>MKKISTLAVSISFIMLTGCGGGSSSSNNTENVSSQAQEQSTQNVSSQAQGQSTQNVNSLKCDRGILLNSTLSTNTIFDETLYSLNYRFKEISSGNPPTSIPQLYAYEIKRNDQMLYAYPKALYNITADEIESSLAEDIVQSYDLNSFGLFTKKTYQKQNNGWPLGYVVASQGSQITTAQFNDSCSLNSDNVSYDYEKIDVSGKKISDIFPSNILTSRPENIDYLYMSNRFAGTLKNNQTAFTSLLNSNATFPSGSFVYVPKSVVYNNTEFYFFDSSLTSFKTVAEWQQALYPKANYKFDTVAGYNVTYSVDSAGNQIYSGGKDPAIEMNGKIYDGEWQVKGNVVSETYGEPAIMSTTNYETKGKFALYNKASYDFLAAQIQTYYK</sequence>
<evidence type="ECO:0008006" key="4">
    <source>
        <dbReference type="Google" id="ProtNLM"/>
    </source>
</evidence>